<dbReference type="SUPFAM" id="SSF56672">
    <property type="entry name" value="DNA/RNA polymerases"/>
    <property type="match status" value="1"/>
</dbReference>
<evidence type="ECO:0000259" key="1">
    <source>
        <dbReference type="PROSITE" id="PS50878"/>
    </source>
</evidence>
<gene>
    <name evidence="4" type="primary">LOC128201800</name>
    <name evidence="3" type="synonym">LOC128201205</name>
</gene>
<dbReference type="InterPro" id="IPR043502">
    <property type="entry name" value="DNA/RNA_pol_sf"/>
</dbReference>
<organism evidence="2 4">
    <name type="scientific">Galleria mellonella</name>
    <name type="common">Greater wax moth</name>
    <dbReference type="NCBI Taxonomy" id="7137"/>
    <lineage>
        <taxon>Eukaryota</taxon>
        <taxon>Metazoa</taxon>
        <taxon>Ecdysozoa</taxon>
        <taxon>Arthropoda</taxon>
        <taxon>Hexapoda</taxon>
        <taxon>Insecta</taxon>
        <taxon>Pterygota</taxon>
        <taxon>Neoptera</taxon>
        <taxon>Endopterygota</taxon>
        <taxon>Lepidoptera</taxon>
        <taxon>Glossata</taxon>
        <taxon>Ditrysia</taxon>
        <taxon>Pyraloidea</taxon>
        <taxon>Pyralidae</taxon>
        <taxon>Galleriinae</taxon>
        <taxon>Galleria</taxon>
    </lineage>
</organism>
<sequence length="931" mass="106039">MDSGIYNFVTFNCKNVKRSVEGIRELCKRSDIIALQETWLLPSDLSYLCSIDCEFTSTGTSAIDTTEGILRGRPHGGVAILWRHSVFSNVVVVPCDNPRICAIRIMLKGRSILVMSVYMPTDMSTNLVEFTDILGSVSAIIDSNNVDCVYIMGDFNAHPTESFFKELSIFCEEQEWTCIDIEMLKGSSNCFTFVSEAHGSQRWLDHCIVSKAAVSSVRRVHIQYDILWSDHFPLILECNLDVVPPKIEEVKCERNNVLWGDRGIEQIDSYYNECHSHFKLLKFPSEFHNCADQTCNVIQHRQVIDKLYNDIINVLKRAAVASRNNTHCKRKKKKIVIGWNKHVNEAHRNARQKFHVWCDYGKPRVGSIYNDMCEARRYFKKRLKWCQDHEEQIKMDILASHHSNNDFRSFWKATRKLSTKSALPVSIEGVSNAENIADLFKDHFTVKSPLGPSRAELNVETGRVVEIRCTASEVDRIIKSMSGGKSPGHDSLSIEHLKHAGPHLARLLAMLFNFCISHSYMPEEMIRTVVIPVVKNKISDITDKNNYRPISLATVVSKVFDSMLNSRLTQHIKLHDNQFGFQTGLSTESAVLCVKHAIRYYTNRKTPVHACFLDLSRAFDLVSYDILWKKLENFQLPSELINICKYWYGNQLNSVRWAGTMSQSYRLECGVRQGGLSSPVLFNLYINDLIVALSGTRVGCHIDGINVNNISYADDMVLLSASICGLKKLVAICESYAACHGLIYNAVKSVVMVFESRGKNSMGFPDIKLKGIALKRVYKFKYLGHQLASDLKDDDDIERERRALAVRANMIARRFARCSRQVKITLFRSHCTSFYACNLWAVYTQKSYSDLRIQYNNAFRVLMGLPRFCSASGMFAEHRVDCFYATMRKRCASLVRRVRASTNSILSMIASRLDCVYVNHCCAISNGIVQR</sequence>
<dbReference type="Pfam" id="PF03372">
    <property type="entry name" value="Exo_endo_phos"/>
    <property type="match status" value="1"/>
</dbReference>
<dbReference type="Proteomes" id="UP001652740">
    <property type="component" value="Unplaced"/>
</dbReference>
<proteinExistence type="predicted"/>
<reference evidence="3 4" key="1">
    <citation type="submission" date="2025-05" db="UniProtKB">
        <authorList>
            <consortium name="RefSeq"/>
        </authorList>
    </citation>
    <scope>IDENTIFICATION</scope>
    <source>
        <tissue evidence="3 4">Whole larvae</tissue>
    </source>
</reference>
<name>A0ABM3MX12_GALME</name>
<evidence type="ECO:0000313" key="2">
    <source>
        <dbReference type="Proteomes" id="UP001652740"/>
    </source>
</evidence>
<dbReference type="InterPro" id="IPR036691">
    <property type="entry name" value="Endo/exonu/phosph_ase_sf"/>
</dbReference>
<dbReference type="InterPro" id="IPR005135">
    <property type="entry name" value="Endo/exonuclease/phosphatase"/>
</dbReference>
<dbReference type="GeneID" id="128201800"/>
<feature type="domain" description="Reverse transcriptase" evidence="1">
    <location>
        <begin position="514"/>
        <end position="787"/>
    </location>
</feature>
<dbReference type="RefSeq" id="XP_052755775.1">
    <property type="nucleotide sequence ID" value="XM_052899815.1"/>
</dbReference>
<dbReference type="Pfam" id="PF00078">
    <property type="entry name" value="RVT_1"/>
    <property type="match status" value="1"/>
</dbReference>
<dbReference type="PANTHER" id="PTHR19446">
    <property type="entry name" value="REVERSE TRANSCRIPTASES"/>
    <property type="match status" value="1"/>
</dbReference>
<evidence type="ECO:0000313" key="4">
    <source>
        <dbReference type="RefSeq" id="XP_052755775.1"/>
    </source>
</evidence>
<dbReference type="CDD" id="cd01650">
    <property type="entry name" value="RT_nLTR_like"/>
    <property type="match status" value="1"/>
</dbReference>
<dbReference type="Gene3D" id="3.60.10.10">
    <property type="entry name" value="Endonuclease/exonuclease/phosphatase"/>
    <property type="match status" value="1"/>
</dbReference>
<accession>A0ABM3MX12</accession>
<dbReference type="InterPro" id="IPR000477">
    <property type="entry name" value="RT_dom"/>
</dbReference>
<dbReference type="RefSeq" id="XP_052753413.1">
    <property type="nucleotide sequence ID" value="XM_052897453.1"/>
</dbReference>
<protein>
    <submittedName>
        <fullName evidence="3">Uncharacterized protein LOC128201205</fullName>
    </submittedName>
    <submittedName>
        <fullName evidence="4">Uncharacterized protein LOC128201800</fullName>
    </submittedName>
</protein>
<evidence type="ECO:0000313" key="3">
    <source>
        <dbReference type="RefSeq" id="XP_052753413.1"/>
    </source>
</evidence>
<dbReference type="SUPFAM" id="SSF56219">
    <property type="entry name" value="DNase I-like"/>
    <property type="match status" value="1"/>
</dbReference>
<keyword evidence="2" id="KW-1185">Reference proteome</keyword>
<dbReference type="PROSITE" id="PS50878">
    <property type="entry name" value="RT_POL"/>
    <property type="match status" value="1"/>
</dbReference>